<dbReference type="PANTHER" id="PTHR43099:SF5">
    <property type="entry name" value="HLYC_CORC FAMILY TRANSPORTER"/>
    <property type="match status" value="1"/>
</dbReference>
<dbReference type="PROSITE" id="PS51846">
    <property type="entry name" value="CNNM"/>
    <property type="match status" value="1"/>
</dbReference>
<keyword evidence="1" id="KW-1133">Transmembrane helix</keyword>
<dbReference type="InterPro" id="IPR046342">
    <property type="entry name" value="CBS_dom_sf"/>
</dbReference>
<keyword evidence="1" id="KW-0812">Transmembrane</keyword>
<evidence type="ECO:0000256" key="1">
    <source>
        <dbReference type="SAM" id="Phobius"/>
    </source>
</evidence>
<evidence type="ECO:0000313" key="3">
    <source>
        <dbReference type="EMBL" id="GAF99034.1"/>
    </source>
</evidence>
<proteinExistence type="predicted"/>
<protein>
    <recommendedName>
        <fullName evidence="2">CNNM transmembrane domain-containing protein</fullName>
    </recommendedName>
</protein>
<name>X0U0K9_9ZZZZ</name>
<feature type="domain" description="CNNM transmembrane" evidence="2">
    <location>
        <begin position="4"/>
        <end position="210"/>
    </location>
</feature>
<feature type="non-terminal residue" evidence="3">
    <location>
        <position position="232"/>
    </location>
</feature>
<gene>
    <name evidence="3" type="ORF">S01H1_20211</name>
</gene>
<organism evidence="3">
    <name type="scientific">marine sediment metagenome</name>
    <dbReference type="NCBI Taxonomy" id="412755"/>
    <lineage>
        <taxon>unclassified sequences</taxon>
        <taxon>metagenomes</taxon>
        <taxon>ecological metagenomes</taxon>
    </lineage>
</organism>
<dbReference type="Gene3D" id="3.10.580.10">
    <property type="entry name" value="CBS-domain"/>
    <property type="match status" value="1"/>
</dbReference>
<evidence type="ECO:0000259" key="2">
    <source>
        <dbReference type="PROSITE" id="PS51846"/>
    </source>
</evidence>
<comment type="caution">
    <text evidence="3">The sequence shown here is derived from an EMBL/GenBank/DDBJ whole genome shotgun (WGS) entry which is preliminary data.</text>
</comment>
<dbReference type="InterPro" id="IPR002550">
    <property type="entry name" value="CNNM"/>
</dbReference>
<accession>X0U0K9</accession>
<feature type="transmembrane region" description="Helical" evidence="1">
    <location>
        <begin position="106"/>
        <end position="126"/>
    </location>
</feature>
<dbReference type="InterPro" id="IPR051676">
    <property type="entry name" value="UPF0053_domain"/>
</dbReference>
<dbReference type="PANTHER" id="PTHR43099">
    <property type="entry name" value="UPF0053 PROTEIN YRKA"/>
    <property type="match status" value="1"/>
</dbReference>
<feature type="transmembrane region" description="Helical" evidence="1">
    <location>
        <begin position="12"/>
        <end position="33"/>
    </location>
</feature>
<sequence>MGESIFFDILRLVAVLLLVLANGFFVAAEFALVSVRRTRIATLVADGNTRARWVQKAIDDPDRFIAATQLGITLASLGLGWVGEPALSGFLMPIIEWFPVEIESTVSHSLSSALAFSIITFLHVVVGELAPKSIALQNPEKTSLAVAQPTVWTERIFKPVIWLLNGSGNALLRFAGIRPASGHELVHSVDELKMLVKASAEEGMVEVDAEEMLHAVFDFGDLLVRQVMIPRT</sequence>
<dbReference type="AlphaFoldDB" id="X0U0K9"/>
<dbReference type="EMBL" id="BARS01011025">
    <property type="protein sequence ID" value="GAF99034.1"/>
    <property type="molecule type" value="Genomic_DNA"/>
</dbReference>
<keyword evidence="1" id="KW-0472">Membrane</keyword>
<dbReference type="Pfam" id="PF01595">
    <property type="entry name" value="CNNM"/>
    <property type="match status" value="1"/>
</dbReference>
<reference evidence="3" key="1">
    <citation type="journal article" date="2014" name="Front. Microbiol.">
        <title>High frequency of phylogenetically diverse reductive dehalogenase-homologous genes in deep subseafloor sedimentary metagenomes.</title>
        <authorList>
            <person name="Kawai M."/>
            <person name="Futagami T."/>
            <person name="Toyoda A."/>
            <person name="Takaki Y."/>
            <person name="Nishi S."/>
            <person name="Hori S."/>
            <person name="Arai W."/>
            <person name="Tsubouchi T."/>
            <person name="Morono Y."/>
            <person name="Uchiyama I."/>
            <person name="Ito T."/>
            <person name="Fujiyama A."/>
            <person name="Inagaki F."/>
            <person name="Takami H."/>
        </authorList>
    </citation>
    <scope>NUCLEOTIDE SEQUENCE</scope>
    <source>
        <strain evidence="3">Expedition CK06-06</strain>
    </source>
</reference>